<reference evidence="1 2" key="1">
    <citation type="submission" date="2023-01" db="EMBL/GenBank/DDBJ databases">
        <title>Analysis of 21 Apiospora genomes using comparative genomics revels a genus with tremendous synthesis potential of carbohydrate active enzymes and secondary metabolites.</title>
        <authorList>
            <person name="Sorensen T."/>
        </authorList>
    </citation>
    <scope>NUCLEOTIDE SEQUENCE [LARGE SCALE GENOMIC DNA]</scope>
    <source>
        <strain evidence="1 2">CBS 20057</strain>
    </source>
</reference>
<gene>
    <name evidence="1" type="ORF">PG991_001752</name>
</gene>
<evidence type="ECO:0000313" key="2">
    <source>
        <dbReference type="Proteomes" id="UP001396898"/>
    </source>
</evidence>
<keyword evidence="2" id="KW-1185">Reference proteome</keyword>
<proteinExistence type="predicted"/>
<accession>A0ABR1SQK8</accession>
<protein>
    <submittedName>
        <fullName evidence="1">Uncharacterized protein</fullName>
    </submittedName>
</protein>
<evidence type="ECO:0000313" key="1">
    <source>
        <dbReference type="EMBL" id="KAK8036615.1"/>
    </source>
</evidence>
<sequence>MKSQAEDEERSPWSDLEGQTEAFQNNPVLIALAKGRLPEVQPNYDYFAHLLGADSEVFLRPKTCHIYLSTDEDFEVAATADGTCLSDEAYAPGGTLLGCQDEPRTYLLHEYTGLLEQSESRPVRNISSKWNHRFPDLQDKLVSALDETHPPHERPARCVMGPCDIIHMEVVLDLPKSSQFPTGTHLDARVEFSIDRPELGDHLWCSSTCVVKPRELHLDESEDPVWDYASACRLSRYGGAPDVIAVDFPAPSWGSTLYRLAKYAEEEREGVREPTEGRGEEGSGPPALCDLLQQVAMYQEIWSAPSGGSGETTWTRRAVLLWTLSTARAEVKGGGHAGDGRSKKQSRVPAGTTWRFLSKLDSMSQYHQQRAYLPTADVPYNDTRVPDQGGQYPPGPVVADGNFGNFHHGGDVALADQLQEQHAYLANGNTADNGCLSGLAAPQVAAYPPFYYPQSFDGATMGGMNGLQPPLGYMFLDQESYPTTASISSFSPPNYLDHPMSTGTY</sequence>
<dbReference type="EMBL" id="JAQQWI010000004">
    <property type="protein sequence ID" value="KAK8036615.1"/>
    <property type="molecule type" value="Genomic_DNA"/>
</dbReference>
<comment type="caution">
    <text evidence="1">The sequence shown here is derived from an EMBL/GenBank/DDBJ whole genome shotgun (WGS) entry which is preliminary data.</text>
</comment>
<name>A0ABR1SQK8_9PEZI</name>
<dbReference type="Proteomes" id="UP001396898">
    <property type="component" value="Unassembled WGS sequence"/>
</dbReference>
<organism evidence="1 2">
    <name type="scientific">Apiospora marii</name>
    <dbReference type="NCBI Taxonomy" id="335849"/>
    <lineage>
        <taxon>Eukaryota</taxon>
        <taxon>Fungi</taxon>
        <taxon>Dikarya</taxon>
        <taxon>Ascomycota</taxon>
        <taxon>Pezizomycotina</taxon>
        <taxon>Sordariomycetes</taxon>
        <taxon>Xylariomycetidae</taxon>
        <taxon>Amphisphaeriales</taxon>
        <taxon>Apiosporaceae</taxon>
        <taxon>Apiospora</taxon>
    </lineage>
</organism>